<evidence type="ECO:0000313" key="4">
    <source>
        <dbReference type="Proteomes" id="UP000322214"/>
    </source>
</evidence>
<dbReference type="AlphaFoldDB" id="A0A5B9P5Q3"/>
<evidence type="ECO:0000256" key="1">
    <source>
        <dbReference type="SAM" id="MobiDB-lite"/>
    </source>
</evidence>
<feature type="transmembrane region" description="Helical" evidence="2">
    <location>
        <begin position="62"/>
        <end position="81"/>
    </location>
</feature>
<keyword evidence="2" id="KW-0812">Transmembrane</keyword>
<keyword evidence="4" id="KW-1185">Reference proteome</keyword>
<dbReference type="EMBL" id="CP042912">
    <property type="protein sequence ID" value="QEG20829.1"/>
    <property type="molecule type" value="Genomic_DNA"/>
</dbReference>
<dbReference type="Proteomes" id="UP000322214">
    <property type="component" value="Chromosome"/>
</dbReference>
<keyword evidence="2" id="KW-0472">Membrane</keyword>
<evidence type="ECO:0008006" key="5">
    <source>
        <dbReference type="Google" id="ProtNLM"/>
    </source>
</evidence>
<name>A0A5B9P5Q3_9BACT</name>
<feature type="compositionally biased region" description="Basic and acidic residues" evidence="1">
    <location>
        <begin position="723"/>
        <end position="735"/>
    </location>
</feature>
<feature type="transmembrane region" description="Helical" evidence="2">
    <location>
        <begin position="159"/>
        <end position="182"/>
    </location>
</feature>
<feature type="region of interest" description="Disordered" evidence="1">
    <location>
        <begin position="723"/>
        <end position="747"/>
    </location>
</feature>
<keyword evidence="2" id="KW-1133">Transmembrane helix</keyword>
<protein>
    <recommendedName>
        <fullName evidence="5">DUF4175 family protein</fullName>
    </recommendedName>
</protein>
<dbReference type="STRING" id="980251.GCA_001642875_03021"/>
<organism evidence="3 4">
    <name type="scientific">Mariniblastus fucicola</name>
    <dbReference type="NCBI Taxonomy" id="980251"/>
    <lineage>
        <taxon>Bacteria</taxon>
        <taxon>Pseudomonadati</taxon>
        <taxon>Planctomycetota</taxon>
        <taxon>Planctomycetia</taxon>
        <taxon>Pirellulales</taxon>
        <taxon>Pirellulaceae</taxon>
        <taxon>Mariniblastus</taxon>
    </lineage>
</organism>
<accession>A0A5B9P5Q3</accession>
<gene>
    <name evidence="3" type="ORF">MFFC18_06800</name>
</gene>
<feature type="transmembrane region" description="Helical" evidence="2">
    <location>
        <begin position="33"/>
        <end position="50"/>
    </location>
</feature>
<evidence type="ECO:0000256" key="2">
    <source>
        <dbReference type="SAM" id="Phobius"/>
    </source>
</evidence>
<proteinExistence type="predicted"/>
<reference evidence="3 4" key="1">
    <citation type="submission" date="2019-08" db="EMBL/GenBank/DDBJ databases">
        <title>Deep-cultivation of Planctomycetes and their phenomic and genomic characterization uncovers novel biology.</title>
        <authorList>
            <person name="Wiegand S."/>
            <person name="Jogler M."/>
            <person name="Boedeker C."/>
            <person name="Pinto D."/>
            <person name="Vollmers J."/>
            <person name="Rivas-Marin E."/>
            <person name="Kohn T."/>
            <person name="Peeters S.H."/>
            <person name="Heuer A."/>
            <person name="Rast P."/>
            <person name="Oberbeckmann S."/>
            <person name="Bunk B."/>
            <person name="Jeske O."/>
            <person name="Meyerdierks A."/>
            <person name="Storesund J.E."/>
            <person name="Kallscheuer N."/>
            <person name="Luecker S."/>
            <person name="Lage O.M."/>
            <person name="Pohl T."/>
            <person name="Merkel B.J."/>
            <person name="Hornburger P."/>
            <person name="Mueller R.-W."/>
            <person name="Bruemmer F."/>
            <person name="Labrenz M."/>
            <person name="Spormann A.M."/>
            <person name="Op den Camp H."/>
            <person name="Overmann J."/>
            <person name="Amann R."/>
            <person name="Jetten M.S.M."/>
            <person name="Mascher T."/>
            <person name="Medema M.H."/>
            <person name="Devos D.P."/>
            <person name="Kaster A.-K."/>
            <person name="Ovreas L."/>
            <person name="Rohde M."/>
            <person name="Galperin M.Y."/>
            <person name="Jogler C."/>
        </authorList>
    </citation>
    <scope>NUCLEOTIDE SEQUENCE [LARGE SCALE GENOMIC DNA]</scope>
    <source>
        <strain evidence="3 4">FC18</strain>
    </source>
</reference>
<sequence length="747" mass="83069">MNAKPNKSIPKTILDRLSALRSQLTQWIVVRGLSRWLLIVLGVLLLDILIDRVFKMDFSQRLIMLGVMIVVAALFLFWRLLKPLAAMPGNDALLHEIERGNGSLKESIISSVELSRVEDFESVGVSRELASLSIEKGIKDAQQIDFGKVIDRDAHRKNLGILGVGAVALVLLGVGVGTTNFLGTWFNRNILLGDQQWPQGTYLEIVGAKDGVVTLPRGVNHRQLVQITEDSTVTDISLNLEIENSGGGRTIYSMKPTGKLDGRQHAFVFNNISSTFRFRASGGDDVTEWVSVDLVEPPAIVELDMKVHLPGYTQADPVSLKGDGPHPVLAGSWLEVNATTNKPIETAVLKSGETVFPMKLAEDGLTFTASPGKDSKLVSGPYEFSLSDEGGLGNARKSKFTLSLKEDAVPRVRAELLGISGLISTRAMLPTEYQVADEYGLQDIQFAANWKTEQPQPDQAQSTTAMIATLEQQESSPWRSAENVAVFDILPMQLPPGTSLRLAVVAHDNRPDTPGEGKSQEFLLRVVTDDELRADLLRREDEQRKAFEQAYEIQLSLATELEALSISRPEGGQSEVDFHKQREMKLLGLVRDQKGIGTAIDRIATRFEEFLVEIGNNRLEEAEKEVVPGRPGIEERYNNRIIQPIRELDTELITLATQYLDNCRRVEQNPPELDKAVQQTGETQQLILERMKVILEAMNDSRSFQDFLNKLLELKSIEEGIKKANQEKMKPKDIFDDADPDDIFDDE</sequence>
<dbReference type="KEGG" id="mff:MFFC18_06800"/>
<dbReference type="RefSeq" id="WP_075085236.1">
    <property type="nucleotide sequence ID" value="NZ_CP042912.1"/>
</dbReference>
<feature type="compositionally biased region" description="Acidic residues" evidence="1">
    <location>
        <begin position="736"/>
        <end position="747"/>
    </location>
</feature>
<evidence type="ECO:0000313" key="3">
    <source>
        <dbReference type="EMBL" id="QEG20829.1"/>
    </source>
</evidence>
<dbReference type="OrthoDB" id="220056at2"/>